<protein>
    <submittedName>
        <fullName evidence="1">CLUMA_CG002820, isoform A</fullName>
    </submittedName>
</protein>
<gene>
    <name evidence="1" type="ORF">CLUMA_CG002820</name>
</gene>
<accession>A0A1J1HM74</accession>
<keyword evidence="2" id="KW-1185">Reference proteome</keyword>
<dbReference type="AlphaFoldDB" id="A0A1J1HM74"/>
<evidence type="ECO:0000313" key="2">
    <source>
        <dbReference type="Proteomes" id="UP000183832"/>
    </source>
</evidence>
<proteinExistence type="predicted"/>
<evidence type="ECO:0000313" key="1">
    <source>
        <dbReference type="EMBL" id="CRK89035.1"/>
    </source>
</evidence>
<dbReference type="EMBL" id="CVRI01000010">
    <property type="protein sequence ID" value="CRK89035.1"/>
    <property type="molecule type" value="Genomic_DNA"/>
</dbReference>
<reference evidence="1 2" key="1">
    <citation type="submission" date="2015-04" db="EMBL/GenBank/DDBJ databases">
        <authorList>
            <person name="Syromyatnikov M.Y."/>
            <person name="Popov V.N."/>
        </authorList>
    </citation>
    <scope>NUCLEOTIDE SEQUENCE [LARGE SCALE GENOMIC DNA]</scope>
</reference>
<sequence length="122" mass="14224">MFPMLLKVPKKGNRFNESEQCRKFLSTIPVNISSSPTLKIIENSLNVKKDFNQDLTKRELHPLNRLFIQKVKIVLAEECLPMITMTLQQMMNTIFEKLHHNDKELKSKSVSKSLLKKNLTKL</sequence>
<name>A0A1J1HM74_9DIPT</name>
<dbReference type="Proteomes" id="UP000183832">
    <property type="component" value="Unassembled WGS sequence"/>
</dbReference>
<organism evidence="1 2">
    <name type="scientific">Clunio marinus</name>
    <dbReference type="NCBI Taxonomy" id="568069"/>
    <lineage>
        <taxon>Eukaryota</taxon>
        <taxon>Metazoa</taxon>
        <taxon>Ecdysozoa</taxon>
        <taxon>Arthropoda</taxon>
        <taxon>Hexapoda</taxon>
        <taxon>Insecta</taxon>
        <taxon>Pterygota</taxon>
        <taxon>Neoptera</taxon>
        <taxon>Endopterygota</taxon>
        <taxon>Diptera</taxon>
        <taxon>Nematocera</taxon>
        <taxon>Chironomoidea</taxon>
        <taxon>Chironomidae</taxon>
        <taxon>Clunio</taxon>
    </lineage>
</organism>